<gene>
    <name evidence="2" type="ORF">DAPPUDRAFT_325157</name>
</gene>
<dbReference type="Proteomes" id="UP000000305">
    <property type="component" value="Unassembled WGS sequence"/>
</dbReference>
<keyword evidence="3" id="KW-1185">Reference proteome</keyword>
<dbReference type="HOGENOM" id="CLU_167777_0_0_1"/>
<evidence type="ECO:0000313" key="3">
    <source>
        <dbReference type="Proteomes" id="UP000000305"/>
    </source>
</evidence>
<dbReference type="PANTHER" id="PTHR34652">
    <property type="entry name" value="AGAP002134-PA"/>
    <property type="match status" value="1"/>
</dbReference>
<dbReference type="KEGG" id="dpx:DAPPUDRAFT_325157"/>
<feature type="chain" id="PRO_5003240802" evidence="1">
    <location>
        <begin position="23"/>
        <end position="89"/>
    </location>
</feature>
<sequence length="89" mass="9393">MSRPILLLSLCVLLAILTFTSAAQVNLRQRRQLGGLLSGLLGGGFGNQYGGYGDYDNYGYGAGDYGYGGFNQGYGGGYGFGGGSHERFY</sequence>
<reference evidence="2 3" key="1">
    <citation type="journal article" date="2011" name="Science">
        <title>The ecoresponsive genome of Daphnia pulex.</title>
        <authorList>
            <person name="Colbourne J.K."/>
            <person name="Pfrender M.E."/>
            <person name="Gilbert D."/>
            <person name="Thomas W.K."/>
            <person name="Tucker A."/>
            <person name="Oakley T.H."/>
            <person name="Tokishita S."/>
            <person name="Aerts A."/>
            <person name="Arnold G.J."/>
            <person name="Basu M.K."/>
            <person name="Bauer D.J."/>
            <person name="Caceres C.E."/>
            <person name="Carmel L."/>
            <person name="Casola C."/>
            <person name="Choi J.H."/>
            <person name="Detter J.C."/>
            <person name="Dong Q."/>
            <person name="Dusheyko S."/>
            <person name="Eads B.D."/>
            <person name="Frohlich T."/>
            <person name="Geiler-Samerotte K.A."/>
            <person name="Gerlach D."/>
            <person name="Hatcher P."/>
            <person name="Jogdeo S."/>
            <person name="Krijgsveld J."/>
            <person name="Kriventseva E.V."/>
            <person name="Kultz D."/>
            <person name="Laforsch C."/>
            <person name="Lindquist E."/>
            <person name="Lopez J."/>
            <person name="Manak J.R."/>
            <person name="Muller J."/>
            <person name="Pangilinan J."/>
            <person name="Patwardhan R.P."/>
            <person name="Pitluck S."/>
            <person name="Pritham E.J."/>
            <person name="Rechtsteiner A."/>
            <person name="Rho M."/>
            <person name="Rogozin I.B."/>
            <person name="Sakarya O."/>
            <person name="Salamov A."/>
            <person name="Schaack S."/>
            <person name="Shapiro H."/>
            <person name="Shiga Y."/>
            <person name="Skalitzky C."/>
            <person name="Smith Z."/>
            <person name="Souvorov A."/>
            <person name="Sung W."/>
            <person name="Tang Z."/>
            <person name="Tsuchiya D."/>
            <person name="Tu H."/>
            <person name="Vos H."/>
            <person name="Wang M."/>
            <person name="Wolf Y.I."/>
            <person name="Yamagata H."/>
            <person name="Yamada T."/>
            <person name="Ye Y."/>
            <person name="Shaw J.R."/>
            <person name="Andrews J."/>
            <person name="Crease T.J."/>
            <person name="Tang H."/>
            <person name="Lucas S.M."/>
            <person name="Robertson H.M."/>
            <person name="Bork P."/>
            <person name="Koonin E.V."/>
            <person name="Zdobnov E.M."/>
            <person name="Grigoriev I.V."/>
            <person name="Lynch M."/>
            <person name="Boore J.L."/>
        </authorList>
    </citation>
    <scope>NUCLEOTIDE SEQUENCE [LARGE SCALE GENOMIC DNA]</scope>
</reference>
<dbReference type="EMBL" id="GL732589">
    <property type="protein sequence ID" value="EFX73595.1"/>
    <property type="molecule type" value="Genomic_DNA"/>
</dbReference>
<evidence type="ECO:0000313" key="2">
    <source>
        <dbReference type="EMBL" id="EFX73595.1"/>
    </source>
</evidence>
<evidence type="ECO:0000256" key="1">
    <source>
        <dbReference type="SAM" id="SignalP"/>
    </source>
</evidence>
<name>E9H3W0_DAPPU</name>
<feature type="signal peptide" evidence="1">
    <location>
        <begin position="1"/>
        <end position="22"/>
    </location>
</feature>
<dbReference type="AlphaFoldDB" id="E9H3W0"/>
<dbReference type="PANTHER" id="PTHR34652:SF2">
    <property type="entry name" value="AGAP002134-PA"/>
    <property type="match status" value="1"/>
</dbReference>
<protein>
    <submittedName>
        <fullName evidence="2">Uncharacterized protein</fullName>
    </submittedName>
</protein>
<dbReference type="InParanoid" id="E9H3W0"/>
<proteinExistence type="predicted"/>
<accession>E9H3W0</accession>
<keyword evidence="1" id="KW-0732">Signal</keyword>
<organism evidence="2 3">
    <name type="scientific">Daphnia pulex</name>
    <name type="common">Water flea</name>
    <dbReference type="NCBI Taxonomy" id="6669"/>
    <lineage>
        <taxon>Eukaryota</taxon>
        <taxon>Metazoa</taxon>
        <taxon>Ecdysozoa</taxon>
        <taxon>Arthropoda</taxon>
        <taxon>Crustacea</taxon>
        <taxon>Branchiopoda</taxon>
        <taxon>Diplostraca</taxon>
        <taxon>Cladocera</taxon>
        <taxon>Anomopoda</taxon>
        <taxon>Daphniidae</taxon>
        <taxon>Daphnia</taxon>
    </lineage>
</organism>